<accession>A0A0L7LCL5</accession>
<feature type="transmembrane region" description="Helical" evidence="1">
    <location>
        <begin position="20"/>
        <end position="44"/>
    </location>
</feature>
<keyword evidence="1" id="KW-0472">Membrane</keyword>
<dbReference type="Proteomes" id="UP000037510">
    <property type="component" value="Unassembled WGS sequence"/>
</dbReference>
<evidence type="ECO:0000256" key="1">
    <source>
        <dbReference type="SAM" id="Phobius"/>
    </source>
</evidence>
<organism evidence="2 3">
    <name type="scientific">Operophtera brumata</name>
    <name type="common">Winter moth</name>
    <name type="synonym">Phalaena brumata</name>
    <dbReference type="NCBI Taxonomy" id="104452"/>
    <lineage>
        <taxon>Eukaryota</taxon>
        <taxon>Metazoa</taxon>
        <taxon>Ecdysozoa</taxon>
        <taxon>Arthropoda</taxon>
        <taxon>Hexapoda</taxon>
        <taxon>Insecta</taxon>
        <taxon>Pterygota</taxon>
        <taxon>Neoptera</taxon>
        <taxon>Endopterygota</taxon>
        <taxon>Lepidoptera</taxon>
        <taxon>Glossata</taxon>
        <taxon>Ditrysia</taxon>
        <taxon>Geometroidea</taxon>
        <taxon>Geometridae</taxon>
        <taxon>Larentiinae</taxon>
        <taxon>Operophtera</taxon>
    </lineage>
</organism>
<keyword evidence="2" id="KW-0645">Protease</keyword>
<dbReference type="AlphaFoldDB" id="A0A0L7LCL5"/>
<dbReference type="GO" id="GO:0004177">
    <property type="term" value="F:aminopeptidase activity"/>
    <property type="evidence" value="ECO:0007669"/>
    <property type="project" value="UniProtKB-KW"/>
</dbReference>
<keyword evidence="1" id="KW-1133">Transmembrane helix</keyword>
<protein>
    <submittedName>
        <fullName evidence="2">Aminopeptidase N-1</fullName>
    </submittedName>
</protein>
<keyword evidence="1" id="KW-0812">Transmembrane</keyword>
<comment type="caution">
    <text evidence="2">The sequence shown here is derived from an EMBL/GenBank/DDBJ whole genome shotgun (WGS) entry which is preliminary data.</text>
</comment>
<keyword evidence="2" id="KW-0378">Hydrolase</keyword>
<keyword evidence="2" id="KW-0031">Aminopeptidase</keyword>
<name>A0A0L7LCL5_OPEBR</name>
<gene>
    <name evidence="2" type="ORF">OBRU01_04494</name>
</gene>
<keyword evidence="3" id="KW-1185">Reference proteome</keyword>
<evidence type="ECO:0000313" key="3">
    <source>
        <dbReference type="Proteomes" id="UP000037510"/>
    </source>
</evidence>
<sequence>MVSIVMINVDFVNFLINFNHLLGFKMVFPSLLCLLIGTAIAVPFDEFRSNFEFLDRSTNLDEPAYRLLDNVQPSELWTKFDVSDIEIPENVVLADSEFNKPGEISFLISADIFFNIILPDKINLARHKLFLLATKYGYIVSGNIEKGNVCLSSQNISSESVILHATVNEDKVDSLIQKFWEEQHTPEIKHENTNDRLDICETSFQNSVQLKNKRFQFY</sequence>
<reference evidence="2 3" key="1">
    <citation type="journal article" date="2015" name="Genome Biol. Evol.">
        <title>The genome of winter moth (Operophtera brumata) provides a genomic perspective on sexual dimorphism and phenology.</title>
        <authorList>
            <person name="Derks M.F."/>
            <person name="Smit S."/>
            <person name="Salis L."/>
            <person name="Schijlen E."/>
            <person name="Bossers A."/>
            <person name="Mateman C."/>
            <person name="Pijl A.S."/>
            <person name="de Ridder D."/>
            <person name="Groenen M.A."/>
            <person name="Visser M.E."/>
            <person name="Megens H.J."/>
        </authorList>
    </citation>
    <scope>NUCLEOTIDE SEQUENCE [LARGE SCALE GENOMIC DNA]</scope>
    <source>
        <strain evidence="2">WM2013NL</strain>
        <tissue evidence="2">Head and thorax</tissue>
    </source>
</reference>
<dbReference type="EMBL" id="JTDY01001695">
    <property type="protein sequence ID" value="KOB73140.1"/>
    <property type="molecule type" value="Genomic_DNA"/>
</dbReference>
<proteinExistence type="predicted"/>
<evidence type="ECO:0000313" key="2">
    <source>
        <dbReference type="EMBL" id="KOB73140.1"/>
    </source>
</evidence>